<evidence type="ECO:0000256" key="7">
    <source>
        <dbReference type="ARBA" id="ARBA00023015"/>
    </source>
</evidence>
<evidence type="ECO:0000256" key="5">
    <source>
        <dbReference type="ARBA" id="ARBA00022771"/>
    </source>
</evidence>
<feature type="domain" description="C2H2-type" evidence="13">
    <location>
        <begin position="463"/>
        <end position="493"/>
    </location>
</feature>
<dbReference type="Gene3D" id="3.30.160.60">
    <property type="entry name" value="Classic Zinc Finger"/>
    <property type="match status" value="8"/>
</dbReference>
<keyword evidence="9" id="KW-0804">Transcription</keyword>
<dbReference type="Proteomes" id="UP001445076">
    <property type="component" value="Unassembled WGS sequence"/>
</dbReference>
<sequence>MSTTMEHQEAGDLCQYTPDHHQHTGENHQQTTGLQQQTTESHQVYGEHYQNGNDKCQQTAEDHQQSGTSTKTKVHRCHTCQLAYSTASELQKHMKIHDPNKPYQCQHCSKNFHTKTGLDIHAKKHTGKRPYKCDECDKAFITKPVLVMHMRGHTGEKPYECKVCHARYTQSSTLADHMRRHTGEKQYQCPVCYKRFITRINYRHHVCVCLGTSRFECKFCNKKCPSTSSLNHHIKTHTGDRPFECAECGKCFINKSALSVHIKIHTNEKPFKCDVCNECFAFKRSLNLHKEIHLDGKPFQCEKCGMVLSSMSCLRRHEVGQFSCMKNLSFKQWLCKICGRQFHTRLMARRHREECDLRTVHVSFCCDFCRQEYKTCSALAKHLLEHAKPGGLGYEDLLSEMSTYSNEEYNPALLVQRYNKSVKHTDSDTSVINHIDSNASNQNFALKSSLTKPDKTLVENKIFQCDKCGRKYSTLYRLQHHEEKLKLNASKTKRTFENFLCRTCGRQYASKGNATRHMQDCSDDNVHAFFFCDFCNQDYGTYEGLVKHLLEHAKPGGHGYEDLLSKMTEDDDENPALIVQKYNISRNNVNSDTSHQQTGNTASRNAQHMYNSRTTGHDKTHANNKIIQCEKCKKIFKNVNNFQYHKARPFACMNFFALKLYLCRICGRQYSALKIARQHRRTCNSKTVRVRFFCDFCRHESGSYETFIEHLLMHVEPGGYGYKDLLGNLSNCSNNDCNPALLVHEYNVFNYTYKTKNPPANRVPIVDNSSPTGTTSPPASLAPSVDNYSSTVATSPSANLAPSVDNSSSTGITSPPASLAPSVNSYRVTGTIRPPANLAASVDCYRIRVRNQGPNLDNYISAENKFPNSNVGYLEAYVDSNGSTEHIDQIQSQIQLPDLAGQHQGPSCYNTLQATHSESTQHHNSRDSCTLTKYYQNTTVADGVQVSHIGAGCQIVQEREMMVEEHSLARGSISLMCEGKRDNCLRDKSNSDRTNMNCKHSTHNGRTDFENKDIYGNSLNNMNMNIKKDIFKDDKYFGSIPNKFVTLELPDWNNFDTKVITGAPVMQRNYAIIEENEEVCVKEEGWGKVDKCVQEFSELMPEVRVLESTSLFTINGITLIKNEVPRSAHP</sequence>
<evidence type="ECO:0000256" key="8">
    <source>
        <dbReference type="ARBA" id="ARBA00023125"/>
    </source>
</evidence>
<comment type="caution">
    <text evidence="14">The sequence shown here is derived from an EMBL/GenBank/DDBJ whole genome shotgun (WGS) entry which is preliminary data.</text>
</comment>
<evidence type="ECO:0000256" key="10">
    <source>
        <dbReference type="ARBA" id="ARBA00023242"/>
    </source>
</evidence>
<feature type="compositionally biased region" description="Low complexity" evidence="12">
    <location>
        <begin position="769"/>
        <end position="784"/>
    </location>
</feature>
<feature type="compositionally biased region" description="Low complexity" evidence="12">
    <location>
        <begin position="29"/>
        <end position="39"/>
    </location>
</feature>
<evidence type="ECO:0000313" key="15">
    <source>
        <dbReference type="Proteomes" id="UP001445076"/>
    </source>
</evidence>
<dbReference type="FunFam" id="3.30.160.60:FF:001437">
    <property type="entry name" value="Zinc finger protein 594"/>
    <property type="match status" value="1"/>
</dbReference>
<dbReference type="InterPro" id="IPR036236">
    <property type="entry name" value="Znf_C2H2_sf"/>
</dbReference>
<feature type="domain" description="C2H2-type" evidence="13">
    <location>
        <begin position="271"/>
        <end position="298"/>
    </location>
</feature>
<dbReference type="PANTHER" id="PTHR24393">
    <property type="entry name" value="ZINC FINGER PROTEIN"/>
    <property type="match status" value="1"/>
</dbReference>
<evidence type="ECO:0000256" key="1">
    <source>
        <dbReference type="ARBA" id="ARBA00004123"/>
    </source>
</evidence>
<keyword evidence="15" id="KW-1185">Reference proteome</keyword>
<keyword evidence="3" id="KW-0479">Metal-binding</keyword>
<dbReference type="GO" id="GO:0008270">
    <property type="term" value="F:zinc ion binding"/>
    <property type="evidence" value="ECO:0007669"/>
    <property type="project" value="UniProtKB-KW"/>
</dbReference>
<evidence type="ECO:0000256" key="12">
    <source>
        <dbReference type="SAM" id="MobiDB-lite"/>
    </source>
</evidence>
<keyword evidence="7" id="KW-0805">Transcription regulation</keyword>
<feature type="domain" description="C2H2-type" evidence="13">
    <location>
        <begin position="159"/>
        <end position="186"/>
    </location>
</feature>
<dbReference type="InterPro" id="IPR013087">
    <property type="entry name" value="Znf_C2H2_type"/>
</dbReference>
<dbReference type="GO" id="GO:0001228">
    <property type="term" value="F:DNA-binding transcription activator activity, RNA polymerase II-specific"/>
    <property type="evidence" value="ECO:0007669"/>
    <property type="project" value="TreeGrafter"/>
</dbReference>
<organism evidence="14 15">
    <name type="scientific">Cherax quadricarinatus</name>
    <name type="common">Australian red claw crayfish</name>
    <dbReference type="NCBI Taxonomy" id="27406"/>
    <lineage>
        <taxon>Eukaryota</taxon>
        <taxon>Metazoa</taxon>
        <taxon>Ecdysozoa</taxon>
        <taxon>Arthropoda</taxon>
        <taxon>Crustacea</taxon>
        <taxon>Multicrustacea</taxon>
        <taxon>Malacostraca</taxon>
        <taxon>Eumalacostraca</taxon>
        <taxon>Eucarida</taxon>
        <taxon>Decapoda</taxon>
        <taxon>Pleocyemata</taxon>
        <taxon>Astacidea</taxon>
        <taxon>Parastacoidea</taxon>
        <taxon>Parastacidae</taxon>
        <taxon>Cherax</taxon>
    </lineage>
</organism>
<keyword evidence="5 11" id="KW-0863">Zinc-finger</keyword>
<evidence type="ECO:0000313" key="14">
    <source>
        <dbReference type="EMBL" id="KAK8729794.1"/>
    </source>
</evidence>
<gene>
    <name evidence="14" type="ORF">OTU49_008325</name>
</gene>
<dbReference type="SMART" id="SM00355">
    <property type="entry name" value="ZnF_C2H2"/>
    <property type="match status" value="16"/>
</dbReference>
<feature type="region of interest" description="Disordered" evidence="12">
    <location>
        <begin position="15"/>
        <end position="70"/>
    </location>
</feature>
<dbReference type="PROSITE" id="PS00028">
    <property type="entry name" value="ZINC_FINGER_C2H2_1"/>
    <property type="match status" value="9"/>
</dbReference>
<dbReference type="AlphaFoldDB" id="A0AAW0WVJ3"/>
<keyword evidence="4" id="KW-0677">Repeat</keyword>
<accession>A0AAW0WVJ3</accession>
<feature type="domain" description="C2H2-type" evidence="13">
    <location>
        <begin position="75"/>
        <end position="102"/>
    </location>
</feature>
<dbReference type="EMBL" id="JARKIK010000066">
    <property type="protein sequence ID" value="KAK8729794.1"/>
    <property type="molecule type" value="Genomic_DNA"/>
</dbReference>
<evidence type="ECO:0000256" key="2">
    <source>
        <dbReference type="ARBA" id="ARBA00006991"/>
    </source>
</evidence>
<dbReference type="PANTHER" id="PTHR24393:SF34">
    <property type="entry name" value="PR_SET DOMAIN 13"/>
    <property type="match status" value="1"/>
</dbReference>
<evidence type="ECO:0000256" key="4">
    <source>
        <dbReference type="ARBA" id="ARBA00022737"/>
    </source>
</evidence>
<feature type="domain" description="C2H2-type" evidence="13">
    <location>
        <begin position="243"/>
        <end position="270"/>
    </location>
</feature>
<dbReference type="SUPFAM" id="SSF57667">
    <property type="entry name" value="beta-beta-alpha zinc fingers"/>
    <property type="match status" value="5"/>
</dbReference>
<dbReference type="FunFam" id="3.30.160.60:FF:000446">
    <property type="entry name" value="Zinc finger protein"/>
    <property type="match status" value="1"/>
</dbReference>
<proteinExistence type="inferred from homology"/>
<keyword evidence="6" id="KW-0862">Zinc</keyword>
<feature type="domain" description="C2H2-type" evidence="13">
    <location>
        <begin position="499"/>
        <end position="528"/>
    </location>
</feature>
<name>A0AAW0WVJ3_CHEQU</name>
<dbReference type="FunFam" id="3.30.160.60:FF:000322">
    <property type="entry name" value="GDNF-inducible zinc finger protein 1"/>
    <property type="match status" value="1"/>
</dbReference>
<feature type="domain" description="C2H2-type" evidence="13">
    <location>
        <begin position="131"/>
        <end position="158"/>
    </location>
</feature>
<keyword evidence="10" id="KW-0539">Nucleus</keyword>
<evidence type="ECO:0000256" key="9">
    <source>
        <dbReference type="ARBA" id="ARBA00023163"/>
    </source>
</evidence>
<dbReference type="Pfam" id="PF00096">
    <property type="entry name" value="zf-C2H2"/>
    <property type="match status" value="4"/>
</dbReference>
<keyword evidence="8" id="KW-0238">DNA-binding</keyword>
<protein>
    <recommendedName>
        <fullName evidence="13">C2H2-type domain-containing protein</fullName>
    </recommendedName>
</protein>
<evidence type="ECO:0000256" key="3">
    <source>
        <dbReference type="ARBA" id="ARBA00022723"/>
    </source>
</evidence>
<feature type="compositionally biased region" description="Polar residues" evidence="12">
    <location>
        <begin position="50"/>
        <end position="70"/>
    </location>
</feature>
<dbReference type="PROSITE" id="PS50157">
    <property type="entry name" value="ZINC_FINGER_C2H2_2"/>
    <property type="match status" value="9"/>
</dbReference>
<feature type="compositionally biased region" description="Polar residues" evidence="12">
    <location>
        <begin position="786"/>
        <end position="822"/>
    </location>
</feature>
<dbReference type="GO" id="GO:0005634">
    <property type="term" value="C:nucleus"/>
    <property type="evidence" value="ECO:0007669"/>
    <property type="project" value="UniProtKB-SubCell"/>
</dbReference>
<comment type="subcellular location">
    <subcellularLocation>
        <location evidence="1">Nucleus</location>
    </subcellularLocation>
</comment>
<reference evidence="14 15" key="1">
    <citation type="journal article" date="2024" name="BMC Genomics">
        <title>Genome assembly of redclaw crayfish (Cherax quadricarinatus) provides insights into its immune adaptation and hypoxia tolerance.</title>
        <authorList>
            <person name="Liu Z."/>
            <person name="Zheng J."/>
            <person name="Li H."/>
            <person name="Fang K."/>
            <person name="Wang S."/>
            <person name="He J."/>
            <person name="Zhou D."/>
            <person name="Weng S."/>
            <person name="Chi M."/>
            <person name="Gu Z."/>
            <person name="He J."/>
            <person name="Li F."/>
            <person name="Wang M."/>
        </authorList>
    </citation>
    <scope>NUCLEOTIDE SEQUENCE [LARGE SCALE GENOMIC DNA]</scope>
    <source>
        <strain evidence="14">ZL_2023a</strain>
    </source>
</reference>
<feature type="domain" description="C2H2-type" evidence="13">
    <location>
        <begin position="215"/>
        <end position="242"/>
    </location>
</feature>
<feature type="domain" description="C2H2-type" evidence="13">
    <location>
        <begin position="103"/>
        <end position="130"/>
    </location>
</feature>
<evidence type="ECO:0000256" key="11">
    <source>
        <dbReference type="PROSITE-ProRule" id="PRU00042"/>
    </source>
</evidence>
<dbReference type="FunFam" id="3.30.160.60:FF:001480">
    <property type="entry name" value="Si:cabz01071911.3"/>
    <property type="match status" value="1"/>
</dbReference>
<feature type="region of interest" description="Disordered" evidence="12">
    <location>
        <begin position="760"/>
        <end position="822"/>
    </location>
</feature>
<evidence type="ECO:0000259" key="13">
    <source>
        <dbReference type="PROSITE" id="PS50157"/>
    </source>
</evidence>
<comment type="similarity">
    <text evidence="2">Belongs to the krueppel C2H2-type zinc-finger protein family.</text>
</comment>
<evidence type="ECO:0000256" key="6">
    <source>
        <dbReference type="ARBA" id="ARBA00022833"/>
    </source>
</evidence>
<dbReference type="GO" id="GO:0000978">
    <property type="term" value="F:RNA polymerase II cis-regulatory region sequence-specific DNA binding"/>
    <property type="evidence" value="ECO:0007669"/>
    <property type="project" value="TreeGrafter"/>
</dbReference>